<evidence type="ECO:0000313" key="2">
    <source>
        <dbReference type="Proteomes" id="UP000184212"/>
    </source>
</evidence>
<dbReference type="AlphaFoldDB" id="A0A1M5XNA4"/>
<dbReference type="EMBL" id="FQWQ01000006">
    <property type="protein sequence ID" value="SHI00713.1"/>
    <property type="molecule type" value="Genomic_DNA"/>
</dbReference>
<accession>A0A1M5XNA4</accession>
<dbReference type="Pfam" id="PF14114">
    <property type="entry name" value="DUF4286"/>
    <property type="match status" value="1"/>
</dbReference>
<name>A0A1M5XNA4_9BACT</name>
<evidence type="ECO:0000313" key="1">
    <source>
        <dbReference type="EMBL" id="SHI00713.1"/>
    </source>
</evidence>
<dbReference type="STRING" id="947013.SAMN04488109_6716"/>
<gene>
    <name evidence="1" type="ORF">SAMN04488109_6716</name>
</gene>
<dbReference type="Proteomes" id="UP000184212">
    <property type="component" value="Unassembled WGS sequence"/>
</dbReference>
<dbReference type="InterPro" id="IPR025563">
    <property type="entry name" value="DUF4286"/>
</dbReference>
<sequence>MLLYNVTVGIDKEIQEEWLAWMRENHIPRVMATGMFVDWKIYKVLHDQDDDGVSYSVQYFANTINHVTTYLEKYAPKLVEEHRTRFHNRHVAFMTLLEEV</sequence>
<reference evidence="1 2" key="1">
    <citation type="submission" date="2016-11" db="EMBL/GenBank/DDBJ databases">
        <authorList>
            <person name="Jaros S."/>
            <person name="Januszkiewicz K."/>
            <person name="Wedrychowicz H."/>
        </authorList>
    </citation>
    <scope>NUCLEOTIDE SEQUENCE [LARGE SCALE GENOMIC DNA]</scope>
    <source>
        <strain evidence="1 2">DSM 24574</strain>
    </source>
</reference>
<organism evidence="1 2">
    <name type="scientific">Chryseolinea serpens</name>
    <dbReference type="NCBI Taxonomy" id="947013"/>
    <lineage>
        <taxon>Bacteria</taxon>
        <taxon>Pseudomonadati</taxon>
        <taxon>Bacteroidota</taxon>
        <taxon>Cytophagia</taxon>
        <taxon>Cytophagales</taxon>
        <taxon>Fulvivirgaceae</taxon>
        <taxon>Chryseolinea</taxon>
    </lineage>
</organism>
<protein>
    <recommendedName>
        <fullName evidence="3">DUF4286 domain-containing protein</fullName>
    </recommendedName>
</protein>
<proteinExistence type="predicted"/>
<evidence type="ECO:0008006" key="3">
    <source>
        <dbReference type="Google" id="ProtNLM"/>
    </source>
</evidence>
<dbReference type="RefSeq" id="WP_073143259.1">
    <property type="nucleotide sequence ID" value="NZ_FQWQ01000006.1"/>
</dbReference>
<keyword evidence="2" id="KW-1185">Reference proteome</keyword>
<dbReference type="OrthoDB" id="1121837at2"/>